<dbReference type="VEuPathDB" id="TriTrypDB:BSAL_77230"/>
<name>A0A0S4IWK7_BODSA</name>
<feature type="transmembrane region" description="Helical" evidence="1">
    <location>
        <begin position="92"/>
        <end position="110"/>
    </location>
</feature>
<dbReference type="Proteomes" id="UP000051952">
    <property type="component" value="Unassembled WGS sequence"/>
</dbReference>
<feature type="transmembrane region" description="Helical" evidence="1">
    <location>
        <begin position="225"/>
        <end position="246"/>
    </location>
</feature>
<evidence type="ECO:0000313" key="3">
    <source>
        <dbReference type="Proteomes" id="UP000051952"/>
    </source>
</evidence>
<evidence type="ECO:0000256" key="1">
    <source>
        <dbReference type="SAM" id="Phobius"/>
    </source>
</evidence>
<sequence length="308" mass="35502">EGEGQRTCEQLVDLLLLTTKRGVCLFRWCCSRVDSRSLHCCFVVDIEIEGQAQEREMDIDGVNRPRSSSLAAYQESEPRTKCSLCCAVKNSAFVFGCIWISQLPMACAIFGIKNVFASKIAFFDYTCLISLPISLAALTHQHLLSESLWSKNKKTIFECNVETIVMNMVGWTAVVGASTFVSRKILVNQFRTYRMLQWDYRRKMQTSSMKYAPSFFGTVSLDLDWYTFMWFVWGYHLAWAAVAIFVEKQQGAHYAMLYQSSSFSKRCSPRWREWREHKVHEIDGDHKVATGRWGNLISGEKWRGRGVH</sequence>
<feature type="transmembrane region" description="Helical" evidence="1">
    <location>
        <begin position="122"/>
        <end position="143"/>
    </location>
</feature>
<evidence type="ECO:0008006" key="4">
    <source>
        <dbReference type="Google" id="ProtNLM"/>
    </source>
</evidence>
<dbReference type="AlphaFoldDB" id="A0A0S4IWK7"/>
<proteinExistence type="predicted"/>
<keyword evidence="1" id="KW-0472">Membrane</keyword>
<keyword evidence="3" id="KW-1185">Reference proteome</keyword>
<keyword evidence="1" id="KW-1133">Transmembrane helix</keyword>
<dbReference type="EMBL" id="CYKH01000742">
    <property type="protein sequence ID" value="CUG30248.1"/>
    <property type="molecule type" value="Genomic_DNA"/>
</dbReference>
<dbReference type="OrthoDB" id="276603at2759"/>
<feature type="non-terminal residue" evidence="2">
    <location>
        <position position="1"/>
    </location>
</feature>
<organism evidence="2 3">
    <name type="scientific">Bodo saltans</name>
    <name type="common">Flagellated protozoan</name>
    <dbReference type="NCBI Taxonomy" id="75058"/>
    <lineage>
        <taxon>Eukaryota</taxon>
        <taxon>Discoba</taxon>
        <taxon>Euglenozoa</taxon>
        <taxon>Kinetoplastea</taxon>
        <taxon>Metakinetoplastina</taxon>
        <taxon>Eubodonida</taxon>
        <taxon>Bodonidae</taxon>
        <taxon>Bodo</taxon>
    </lineage>
</organism>
<protein>
    <recommendedName>
        <fullName evidence="4">Transmembrane protein</fullName>
    </recommendedName>
</protein>
<reference evidence="3" key="1">
    <citation type="submission" date="2015-09" db="EMBL/GenBank/DDBJ databases">
        <authorList>
            <consortium name="Pathogen Informatics"/>
        </authorList>
    </citation>
    <scope>NUCLEOTIDE SEQUENCE [LARGE SCALE GENOMIC DNA]</scope>
    <source>
        <strain evidence="3">Lake Konstanz</strain>
    </source>
</reference>
<accession>A0A0S4IWK7</accession>
<keyword evidence="1" id="KW-0812">Transmembrane</keyword>
<dbReference type="OMA" id="DKWRTRN"/>
<evidence type="ECO:0000313" key="2">
    <source>
        <dbReference type="EMBL" id="CUG30248.1"/>
    </source>
</evidence>
<gene>
    <name evidence="2" type="ORF">BSAL_77230</name>
</gene>